<comment type="caution">
    <text evidence="1">The sequence shown here is derived from an EMBL/GenBank/DDBJ whole genome shotgun (WGS) entry which is preliminary data.</text>
</comment>
<organism evidence="1 2">
    <name type="scientific">Candidatus Enterococcus testudinis</name>
    <dbReference type="NCBI Taxonomy" id="1834191"/>
    <lineage>
        <taxon>Bacteria</taxon>
        <taxon>Bacillati</taxon>
        <taxon>Bacillota</taxon>
        <taxon>Bacilli</taxon>
        <taxon>Lactobacillales</taxon>
        <taxon>Enterococcaceae</taxon>
        <taxon>Enterococcus</taxon>
    </lineage>
</organism>
<proteinExistence type="predicted"/>
<dbReference type="Proteomes" id="UP000195043">
    <property type="component" value="Unassembled WGS sequence"/>
</dbReference>
<dbReference type="SUPFAM" id="SSF140931">
    <property type="entry name" value="Fic-like"/>
    <property type="match status" value="1"/>
</dbReference>
<dbReference type="Gene3D" id="1.10.3290.10">
    <property type="entry name" value="Fido-like domain"/>
    <property type="match status" value="1"/>
</dbReference>
<dbReference type="AlphaFoldDB" id="A0A242AAK6"/>
<gene>
    <name evidence="1" type="ORF">A5886_002743</name>
</gene>
<evidence type="ECO:0000313" key="1">
    <source>
        <dbReference type="EMBL" id="OTN77643.1"/>
    </source>
</evidence>
<dbReference type="InterPro" id="IPR036597">
    <property type="entry name" value="Fido-like_dom_sf"/>
</dbReference>
<protein>
    <recommendedName>
        <fullName evidence="3">Cell filamentation protein</fullName>
    </recommendedName>
</protein>
<reference evidence="1 2" key="1">
    <citation type="submission" date="2017-05" db="EMBL/GenBank/DDBJ databases">
        <title>The Genome Sequence of Enterococcus sp. 8G7_MSG3316.</title>
        <authorList>
            <consortium name="The Broad Institute Genomics Platform"/>
            <consortium name="The Broad Institute Genomic Center for Infectious Diseases"/>
            <person name="Earl A."/>
            <person name="Manson A."/>
            <person name="Schwartman J."/>
            <person name="Gilmore M."/>
            <person name="Abouelleil A."/>
            <person name="Cao P."/>
            <person name="Chapman S."/>
            <person name="Cusick C."/>
            <person name="Shea T."/>
            <person name="Young S."/>
            <person name="Neafsey D."/>
            <person name="Nusbaum C."/>
            <person name="Birren B."/>
        </authorList>
    </citation>
    <scope>NUCLEOTIDE SEQUENCE [LARGE SCALE GENOMIC DNA]</scope>
    <source>
        <strain evidence="1 2">8G7_MSG3316</strain>
    </source>
</reference>
<evidence type="ECO:0000313" key="2">
    <source>
        <dbReference type="Proteomes" id="UP000195043"/>
    </source>
</evidence>
<evidence type="ECO:0008006" key="3">
    <source>
        <dbReference type="Google" id="ProtNLM"/>
    </source>
</evidence>
<accession>A0A242AAK6</accession>
<sequence length="89" mass="10255">MALENKLGLTNQVALAKHEEKISKQKAKDLYDSGKMNKIEIGTFKGLSDIHRYLFSDIYAFTKRCAMSTWQREFPFRTSDVLATSTRAY</sequence>
<dbReference type="STRING" id="1834191.A5886_002743"/>
<keyword evidence="2" id="KW-1185">Reference proteome</keyword>
<name>A0A242AAK6_9ENTE</name>
<dbReference type="EMBL" id="NGKU01000001">
    <property type="protein sequence ID" value="OTN77643.1"/>
    <property type="molecule type" value="Genomic_DNA"/>
</dbReference>